<dbReference type="GO" id="GO:0008470">
    <property type="term" value="F:3-methylbutanoyl-CoA dehydrogenase activity"/>
    <property type="evidence" value="ECO:0007669"/>
    <property type="project" value="UniProtKB-EC"/>
</dbReference>
<dbReference type="Pfam" id="PF02771">
    <property type="entry name" value="Acyl-CoA_dh_N"/>
    <property type="match status" value="1"/>
</dbReference>
<dbReference type="Pfam" id="PF00441">
    <property type="entry name" value="Acyl-CoA_dh_1"/>
    <property type="match status" value="1"/>
</dbReference>
<evidence type="ECO:0000256" key="5">
    <source>
        <dbReference type="ARBA" id="ARBA00023002"/>
    </source>
</evidence>
<feature type="domain" description="Acyl-CoA dehydrogenase/oxidase N-terminal" evidence="9">
    <location>
        <begin position="12"/>
        <end position="124"/>
    </location>
</feature>
<dbReference type="InterPro" id="IPR036250">
    <property type="entry name" value="AcylCo_DH-like_C"/>
</dbReference>
<evidence type="ECO:0000256" key="1">
    <source>
        <dbReference type="ARBA" id="ARBA00001974"/>
    </source>
</evidence>
<proteinExistence type="inferred from homology"/>
<evidence type="ECO:0000259" key="9">
    <source>
        <dbReference type="Pfam" id="PF02771"/>
    </source>
</evidence>
<keyword evidence="4 6" id="KW-0274">FAD</keyword>
<dbReference type="InterPro" id="IPR037069">
    <property type="entry name" value="AcylCoA_DH/ox_N_sf"/>
</dbReference>
<dbReference type="Pfam" id="PF02770">
    <property type="entry name" value="Acyl-CoA_dh_M"/>
    <property type="match status" value="1"/>
</dbReference>
<accession>A0A0D8BC45</accession>
<dbReference type="SUPFAM" id="SSF47203">
    <property type="entry name" value="Acyl-CoA dehydrogenase C-terminal domain-like"/>
    <property type="match status" value="1"/>
</dbReference>
<dbReference type="OrthoDB" id="142556at2"/>
<dbReference type="Proteomes" id="UP000032545">
    <property type="component" value="Unassembled WGS sequence"/>
</dbReference>
<protein>
    <submittedName>
        <fullName evidence="10">Acyl-CoA dehydrogenase</fullName>
        <ecNumber evidence="10">1.3.8.4</ecNumber>
    </submittedName>
</protein>
<dbReference type="Gene3D" id="2.40.110.10">
    <property type="entry name" value="Butyryl-CoA Dehydrogenase, subunit A, domain 2"/>
    <property type="match status" value="1"/>
</dbReference>
<dbReference type="RefSeq" id="WP_044886503.1">
    <property type="nucleotide sequence ID" value="NZ_JYFN01000032.1"/>
</dbReference>
<evidence type="ECO:0000313" key="11">
    <source>
        <dbReference type="Proteomes" id="UP000032545"/>
    </source>
</evidence>
<evidence type="ECO:0000259" key="8">
    <source>
        <dbReference type="Pfam" id="PF02770"/>
    </source>
</evidence>
<keyword evidence="11" id="KW-1185">Reference proteome</keyword>
<dbReference type="PANTHER" id="PTHR43884">
    <property type="entry name" value="ACYL-COA DEHYDROGENASE"/>
    <property type="match status" value="1"/>
</dbReference>
<dbReference type="PATRIC" id="fig|1502723.3.peg.3624"/>
<keyword evidence="3 6" id="KW-0285">Flavoprotein</keyword>
<dbReference type="PIRSF" id="PIRSF016578">
    <property type="entry name" value="HsaA"/>
    <property type="match status" value="1"/>
</dbReference>
<dbReference type="InterPro" id="IPR013786">
    <property type="entry name" value="AcylCoA_DH/ox_N"/>
</dbReference>
<reference evidence="10 11" key="2">
    <citation type="journal article" date="2016" name="Genome Announc.">
        <title>Permanent Draft Genome Sequences for Two Variants of Frankia sp. Strain CpI1, the First Frankia Strain Isolated from Root Nodules of Comptonia peregrina.</title>
        <authorList>
            <person name="Oshone R."/>
            <person name="Hurst S.G.IV."/>
            <person name="Abebe-Akele F."/>
            <person name="Simpson S."/>
            <person name="Morris K."/>
            <person name="Thomas W.K."/>
            <person name="Tisa L.S."/>
        </authorList>
    </citation>
    <scope>NUCLEOTIDE SEQUENCE [LARGE SCALE GENOMIC DNA]</scope>
    <source>
        <strain evidence="11">CpI1-S</strain>
    </source>
</reference>
<comment type="cofactor">
    <cofactor evidence="1 6">
        <name>FAD</name>
        <dbReference type="ChEBI" id="CHEBI:57692"/>
    </cofactor>
</comment>
<sequence length="393" mass="43013">MSTSSVALSILTEEEREFQQVVQQFMNSHVRPIVAEMERAGQPPQELLRLMGEQGILGCFAPEEYGGGGGSLMTRAIVAEETARVDAGLDATLFVNLSLVARHLIKRGTEEQKKKYLAPLIAGEASMSICLTESHGGSNALSPRTTARRVGDEWVIDGSKTFITNAPIATMFMVFARTSGEDRRARGGTCFLVDRDTPGLTVGKPFDKLSLRSSPTAEVFFDSVRVSADQVLGEVDNGFYYMLEGLDLERVFEGASNTGITQACLDLAVEYSSEREVFGQPLSTFQLTQDKIARMATGVEMSRVMFYHLIRAIERGEEVTRAAAVLKLYSSEVAVEASREVVQILGGYGLMEEYPAARLYRDAKHHEIGAGTSEIQKLIIARETYKAAGRGRG</sequence>
<dbReference type="FunFam" id="1.20.140.10:FF:000001">
    <property type="entry name" value="Acyl-CoA dehydrogenase"/>
    <property type="match status" value="1"/>
</dbReference>
<feature type="domain" description="Acyl-CoA oxidase/dehydrogenase middle" evidence="8">
    <location>
        <begin position="129"/>
        <end position="224"/>
    </location>
</feature>
<dbReference type="AlphaFoldDB" id="A0A0D8BC45"/>
<dbReference type="InterPro" id="IPR006091">
    <property type="entry name" value="Acyl-CoA_Oxase/DH_mid-dom"/>
</dbReference>
<dbReference type="FunFam" id="1.10.540.10:FF:000002">
    <property type="entry name" value="Acyl-CoA dehydrogenase FadE19"/>
    <property type="match status" value="1"/>
</dbReference>
<evidence type="ECO:0000259" key="7">
    <source>
        <dbReference type="Pfam" id="PF00441"/>
    </source>
</evidence>
<feature type="domain" description="Acyl-CoA dehydrogenase/oxidase C-terminal" evidence="7">
    <location>
        <begin position="237"/>
        <end position="383"/>
    </location>
</feature>
<dbReference type="SUPFAM" id="SSF56645">
    <property type="entry name" value="Acyl-CoA dehydrogenase NM domain-like"/>
    <property type="match status" value="1"/>
</dbReference>
<organism evidence="10 11">
    <name type="scientific">Frankia torreyi</name>
    <dbReference type="NCBI Taxonomy" id="1856"/>
    <lineage>
        <taxon>Bacteria</taxon>
        <taxon>Bacillati</taxon>
        <taxon>Actinomycetota</taxon>
        <taxon>Actinomycetes</taxon>
        <taxon>Frankiales</taxon>
        <taxon>Frankiaceae</taxon>
        <taxon>Frankia</taxon>
    </lineage>
</organism>
<reference evidence="11" key="1">
    <citation type="submission" date="2015-02" db="EMBL/GenBank/DDBJ databases">
        <title>Draft Genome of Frankia sp. CpI1-S.</title>
        <authorList>
            <person name="Oshone R.T."/>
            <person name="Ngom M."/>
            <person name="Ghodhbane-Gtari F."/>
            <person name="Gtari M."/>
            <person name="Morris K."/>
            <person name="Thomas K."/>
            <person name="Sen A."/>
            <person name="Tisa L.S."/>
        </authorList>
    </citation>
    <scope>NUCLEOTIDE SEQUENCE [LARGE SCALE GENOMIC DNA]</scope>
    <source>
        <strain evidence="11">CpI1-S</strain>
    </source>
</reference>
<dbReference type="FunFam" id="2.40.110.10:FF:000002">
    <property type="entry name" value="Acyl-CoA dehydrogenase fadE12"/>
    <property type="match status" value="1"/>
</dbReference>
<dbReference type="InterPro" id="IPR006089">
    <property type="entry name" value="Acyl-CoA_DH_CS"/>
</dbReference>
<keyword evidence="5 6" id="KW-0560">Oxidoreductase</keyword>
<comment type="similarity">
    <text evidence="2 6">Belongs to the acyl-CoA dehydrogenase family.</text>
</comment>
<evidence type="ECO:0000256" key="3">
    <source>
        <dbReference type="ARBA" id="ARBA00022630"/>
    </source>
</evidence>
<comment type="caution">
    <text evidence="10">The sequence shown here is derived from an EMBL/GenBank/DDBJ whole genome shotgun (WGS) entry which is preliminary data.</text>
</comment>
<dbReference type="InterPro" id="IPR009075">
    <property type="entry name" value="AcylCo_DH/oxidase_C"/>
</dbReference>
<evidence type="ECO:0000256" key="2">
    <source>
        <dbReference type="ARBA" id="ARBA00009347"/>
    </source>
</evidence>
<dbReference type="EC" id="1.3.8.4" evidence="10"/>
<dbReference type="Gene3D" id="1.20.140.10">
    <property type="entry name" value="Butyryl-CoA Dehydrogenase, subunit A, domain 3"/>
    <property type="match status" value="1"/>
</dbReference>
<evidence type="ECO:0000256" key="6">
    <source>
        <dbReference type="RuleBase" id="RU362125"/>
    </source>
</evidence>
<name>A0A0D8BC45_9ACTN</name>
<dbReference type="PROSITE" id="PS00073">
    <property type="entry name" value="ACYL_COA_DH_2"/>
    <property type="match status" value="1"/>
</dbReference>
<dbReference type="PANTHER" id="PTHR43884:SF12">
    <property type="entry name" value="ISOVALERYL-COA DEHYDROGENASE, MITOCHONDRIAL-RELATED"/>
    <property type="match status" value="1"/>
</dbReference>
<dbReference type="GO" id="GO:0050660">
    <property type="term" value="F:flavin adenine dinucleotide binding"/>
    <property type="evidence" value="ECO:0007669"/>
    <property type="project" value="InterPro"/>
</dbReference>
<dbReference type="InterPro" id="IPR009100">
    <property type="entry name" value="AcylCoA_DH/oxidase_NM_dom_sf"/>
</dbReference>
<evidence type="ECO:0000256" key="4">
    <source>
        <dbReference type="ARBA" id="ARBA00022827"/>
    </source>
</evidence>
<dbReference type="InterPro" id="IPR046373">
    <property type="entry name" value="Acyl-CoA_Oxase/DH_mid-dom_sf"/>
</dbReference>
<dbReference type="Gene3D" id="1.10.540.10">
    <property type="entry name" value="Acyl-CoA dehydrogenase/oxidase, N-terminal domain"/>
    <property type="match status" value="1"/>
</dbReference>
<evidence type="ECO:0000313" key="10">
    <source>
        <dbReference type="EMBL" id="KJE21731.1"/>
    </source>
</evidence>
<dbReference type="EMBL" id="JYFN01000032">
    <property type="protein sequence ID" value="KJE21731.1"/>
    <property type="molecule type" value="Genomic_DNA"/>
</dbReference>
<gene>
    <name evidence="10" type="ORF">FF36_03935</name>
</gene>